<dbReference type="Gene3D" id="1.50.10.20">
    <property type="match status" value="1"/>
</dbReference>
<protein>
    <submittedName>
        <fullName evidence="2">Glycoside hydrolase family 127 protein</fullName>
    </submittedName>
</protein>
<dbReference type="InterPro" id="IPR012878">
    <property type="entry name" value="Beta-AFase-like_GH127_cat"/>
</dbReference>
<dbReference type="SUPFAM" id="SSF48208">
    <property type="entry name" value="Six-hairpin glycosidases"/>
    <property type="match status" value="1"/>
</dbReference>
<name>A0ABS9SI09_9BACT</name>
<sequence>MFGRSFLIANSIYAQIGNPLPELNDASLLKLRAWNKVELGSADKTYLKGLLGACYNKSIKRLELKPYSTDWLMADVTFKVKRIFTNYSGDVSGRFIELGALLSTPDSLYPEKTLPATLSSIARYQKPDGHFGVPIDLNKQLKANDAVVTLLWGNARMLVGLITAWEKFKDDNLLQSAKRLGDFYVKTAEQLCNPAREAEYKATGTAADSYQVGYFPAMEGLVMLYKVTNDERYLKMAERMAAFFLKFDGLPLNHSHGNLSAWRSILDLYNTTGKQQYLDQAIEKWKESVRRGYVWSIGGVGEHWYVDYKGSEGCSESDWLRFNLDLWRYTGQTSYLDMAERLLENQYIADQSGNGGFGMRHFDVIKDVGPIATYGGVNEWDFCCSFHGPLGLYFFKKYMVTYAGEKLYVNFPYTFDTQLQTEAGKWNITTKADSAVNKEGNKKMFISVTSADEGVGQKINLYLRVPIWANKVTSRGKDLEVVSRYALLKADVKNGESFEITFEAVPFVEARNFVKVATATDRAEVFKDVSLVLGSQLLYEYPARNNSLSNLLVLKTKEGKLKLLRDANGSFASVQLSNANVNRDYIIAALQQAKKYRWFPGL</sequence>
<keyword evidence="3" id="KW-1185">Reference proteome</keyword>
<dbReference type="GO" id="GO:0016787">
    <property type="term" value="F:hydrolase activity"/>
    <property type="evidence" value="ECO:0007669"/>
    <property type="project" value="UniProtKB-KW"/>
</dbReference>
<dbReference type="InterPro" id="IPR008928">
    <property type="entry name" value="6-hairpin_glycosidase_sf"/>
</dbReference>
<organism evidence="2 3">
    <name type="scientific">Niabella ginsengisoli</name>
    <dbReference type="NCBI Taxonomy" id="522298"/>
    <lineage>
        <taxon>Bacteria</taxon>
        <taxon>Pseudomonadati</taxon>
        <taxon>Bacteroidota</taxon>
        <taxon>Chitinophagia</taxon>
        <taxon>Chitinophagales</taxon>
        <taxon>Chitinophagaceae</taxon>
        <taxon>Niabella</taxon>
    </lineage>
</organism>
<proteinExistence type="predicted"/>
<feature type="domain" description="Non-reducing end beta-L-arabinofuranosidase-like GH127 catalytic" evidence="1">
    <location>
        <begin position="111"/>
        <end position="356"/>
    </location>
</feature>
<dbReference type="RefSeq" id="WP_240827357.1">
    <property type="nucleotide sequence ID" value="NZ_JAKWBL010000001.1"/>
</dbReference>
<evidence type="ECO:0000313" key="2">
    <source>
        <dbReference type="EMBL" id="MCH5598008.1"/>
    </source>
</evidence>
<evidence type="ECO:0000259" key="1">
    <source>
        <dbReference type="Pfam" id="PF07944"/>
    </source>
</evidence>
<dbReference type="Pfam" id="PF07944">
    <property type="entry name" value="Beta-AFase-like_GH127_cat"/>
    <property type="match status" value="1"/>
</dbReference>
<evidence type="ECO:0000313" key="3">
    <source>
        <dbReference type="Proteomes" id="UP001202248"/>
    </source>
</evidence>
<dbReference type="PANTHER" id="PTHR31151:SF0">
    <property type="entry name" value="PROLINE-TRNA LIGASE (DUF1680)"/>
    <property type="match status" value="1"/>
</dbReference>
<gene>
    <name evidence="2" type="ORF">MKP09_08855</name>
</gene>
<dbReference type="PANTHER" id="PTHR31151">
    <property type="entry name" value="PROLINE-TRNA LIGASE (DUF1680)"/>
    <property type="match status" value="1"/>
</dbReference>
<dbReference type="Proteomes" id="UP001202248">
    <property type="component" value="Unassembled WGS sequence"/>
</dbReference>
<dbReference type="EMBL" id="JAKWBL010000001">
    <property type="protein sequence ID" value="MCH5598008.1"/>
    <property type="molecule type" value="Genomic_DNA"/>
</dbReference>
<reference evidence="2 3" key="1">
    <citation type="submission" date="2022-02" db="EMBL/GenBank/DDBJ databases">
        <authorList>
            <person name="Min J."/>
        </authorList>
    </citation>
    <scope>NUCLEOTIDE SEQUENCE [LARGE SCALE GENOMIC DNA]</scope>
    <source>
        <strain evidence="2 3">GR10-1</strain>
    </source>
</reference>
<accession>A0ABS9SI09</accession>
<keyword evidence="2" id="KW-0378">Hydrolase</keyword>
<comment type="caution">
    <text evidence="2">The sequence shown here is derived from an EMBL/GenBank/DDBJ whole genome shotgun (WGS) entry which is preliminary data.</text>
</comment>